<dbReference type="PANTHER" id="PTHR42873:SF1">
    <property type="entry name" value="S-ADENOSYLMETHIONINE-DEPENDENT METHYLTRANSFERASE DOMAIN-CONTAINING PROTEIN"/>
    <property type="match status" value="1"/>
</dbReference>
<dbReference type="InterPro" id="IPR019614">
    <property type="entry name" value="SAM-dep_methyl-trfase"/>
</dbReference>
<dbReference type="EnsemblProtists" id="EOD31225">
    <property type="protein sequence ID" value="EOD31225"/>
    <property type="gene ID" value="EMIHUDRAFT_52931"/>
</dbReference>
<evidence type="ECO:0000256" key="5">
    <source>
        <dbReference type="ARBA" id="ARBA00022691"/>
    </source>
</evidence>
<accession>A0A0D3K640</accession>
<evidence type="ECO:0000256" key="3">
    <source>
        <dbReference type="ARBA" id="ARBA00022603"/>
    </source>
</evidence>
<dbReference type="CDD" id="cd21153">
    <property type="entry name" value="PUA_RlmI"/>
    <property type="match status" value="1"/>
</dbReference>
<dbReference type="OMA" id="VMDVFDY"/>
<dbReference type="InterPro" id="IPR015947">
    <property type="entry name" value="PUA-like_sf"/>
</dbReference>
<dbReference type="Pfam" id="PF10672">
    <property type="entry name" value="Methyltrans_SAM"/>
    <property type="match status" value="1"/>
</dbReference>
<dbReference type="GO" id="GO:0008168">
    <property type="term" value="F:methyltransferase activity"/>
    <property type="evidence" value="ECO:0007669"/>
    <property type="project" value="UniProtKB-KW"/>
</dbReference>
<reference evidence="11" key="1">
    <citation type="journal article" date="2013" name="Nature">
        <title>Pan genome of the phytoplankton Emiliania underpins its global distribution.</title>
        <authorList>
            <person name="Read B.A."/>
            <person name="Kegel J."/>
            <person name="Klute M.J."/>
            <person name="Kuo A."/>
            <person name="Lefebvre S.C."/>
            <person name="Maumus F."/>
            <person name="Mayer C."/>
            <person name="Miller J."/>
            <person name="Monier A."/>
            <person name="Salamov A."/>
            <person name="Young J."/>
            <person name="Aguilar M."/>
            <person name="Claverie J.M."/>
            <person name="Frickenhaus S."/>
            <person name="Gonzalez K."/>
            <person name="Herman E.K."/>
            <person name="Lin Y.C."/>
            <person name="Napier J."/>
            <person name="Ogata H."/>
            <person name="Sarno A.F."/>
            <person name="Shmutz J."/>
            <person name="Schroeder D."/>
            <person name="de Vargas C."/>
            <person name="Verret F."/>
            <person name="von Dassow P."/>
            <person name="Valentin K."/>
            <person name="Van de Peer Y."/>
            <person name="Wheeler G."/>
            <person name="Dacks J.B."/>
            <person name="Delwiche C.F."/>
            <person name="Dyhrman S.T."/>
            <person name="Glockner G."/>
            <person name="John U."/>
            <person name="Richards T."/>
            <person name="Worden A.Z."/>
            <person name="Zhang X."/>
            <person name="Grigoriev I.V."/>
            <person name="Allen A.E."/>
            <person name="Bidle K."/>
            <person name="Borodovsky M."/>
            <person name="Bowler C."/>
            <person name="Brownlee C."/>
            <person name="Cock J.M."/>
            <person name="Elias M."/>
            <person name="Gladyshev V.N."/>
            <person name="Groth M."/>
            <person name="Guda C."/>
            <person name="Hadaegh A."/>
            <person name="Iglesias-Rodriguez M.D."/>
            <person name="Jenkins J."/>
            <person name="Jones B.M."/>
            <person name="Lawson T."/>
            <person name="Leese F."/>
            <person name="Lindquist E."/>
            <person name="Lobanov A."/>
            <person name="Lomsadze A."/>
            <person name="Malik S.B."/>
            <person name="Marsh M.E."/>
            <person name="Mackinder L."/>
            <person name="Mock T."/>
            <person name="Mueller-Roeber B."/>
            <person name="Pagarete A."/>
            <person name="Parker M."/>
            <person name="Probert I."/>
            <person name="Quesneville H."/>
            <person name="Raines C."/>
            <person name="Rensing S.A."/>
            <person name="Riano-Pachon D.M."/>
            <person name="Richier S."/>
            <person name="Rokitta S."/>
            <person name="Shiraiwa Y."/>
            <person name="Soanes D.M."/>
            <person name="van der Giezen M."/>
            <person name="Wahlund T.M."/>
            <person name="Williams B."/>
            <person name="Wilson W."/>
            <person name="Wolfe G."/>
            <person name="Wurch L.L."/>
        </authorList>
    </citation>
    <scope>NUCLEOTIDE SEQUENCE</scope>
</reference>
<dbReference type="SUPFAM" id="SSF88697">
    <property type="entry name" value="PUA domain-like"/>
    <property type="match status" value="1"/>
</dbReference>
<dbReference type="InterPro" id="IPR041532">
    <property type="entry name" value="RlmI-like_PUA"/>
</dbReference>
<dbReference type="PANTHER" id="PTHR42873">
    <property type="entry name" value="RIBOSOMAL RNA LARGE SUBUNIT METHYLTRANSFERASE"/>
    <property type="match status" value="1"/>
</dbReference>
<evidence type="ECO:0000313" key="10">
    <source>
        <dbReference type="EnsemblProtists" id="EOD31225"/>
    </source>
</evidence>
<feature type="domain" description="S-adenosylmethionine-dependent methyltransferase" evidence="8">
    <location>
        <begin position="187"/>
        <end position="362"/>
    </location>
</feature>
<dbReference type="InterPro" id="IPR029063">
    <property type="entry name" value="SAM-dependent_MTases_sf"/>
</dbReference>
<evidence type="ECO:0008006" key="12">
    <source>
        <dbReference type="Google" id="ProtNLM"/>
    </source>
</evidence>
<dbReference type="AlphaFoldDB" id="A0A0D3K640"/>
<keyword evidence="5" id="KW-0949">S-adenosyl-L-methionine</keyword>
<dbReference type="Gene3D" id="3.40.50.150">
    <property type="entry name" value="Vaccinia Virus protein VP39"/>
    <property type="match status" value="1"/>
</dbReference>
<dbReference type="GO" id="GO:0003723">
    <property type="term" value="F:RNA binding"/>
    <property type="evidence" value="ECO:0007669"/>
    <property type="project" value="InterPro"/>
</dbReference>
<dbReference type="RefSeq" id="XP_005783654.1">
    <property type="nucleotide sequence ID" value="XM_005783597.1"/>
</dbReference>
<feature type="region of interest" description="Disordered" evidence="7">
    <location>
        <begin position="160"/>
        <end position="181"/>
    </location>
</feature>
<dbReference type="eggNOG" id="ENOG502QS1I">
    <property type="taxonomic scope" value="Eukaryota"/>
</dbReference>
<evidence type="ECO:0000256" key="7">
    <source>
        <dbReference type="SAM" id="MobiDB-lite"/>
    </source>
</evidence>
<comment type="similarity">
    <text evidence="6">Belongs to the methyltransferase superfamily. RlmI family.</text>
</comment>
<dbReference type="PaxDb" id="2903-EOD31225"/>
<evidence type="ECO:0000256" key="1">
    <source>
        <dbReference type="ARBA" id="ARBA00004496"/>
    </source>
</evidence>
<dbReference type="GO" id="GO:0005737">
    <property type="term" value="C:cytoplasm"/>
    <property type="evidence" value="ECO:0007669"/>
    <property type="project" value="UniProtKB-SubCell"/>
</dbReference>
<comment type="subcellular location">
    <subcellularLocation>
        <location evidence="1">Cytoplasm</location>
    </subcellularLocation>
</comment>
<reference evidence="10" key="2">
    <citation type="submission" date="2024-10" db="UniProtKB">
        <authorList>
            <consortium name="EnsemblProtists"/>
        </authorList>
    </citation>
    <scope>IDENTIFICATION</scope>
</reference>
<dbReference type="CDD" id="cd02440">
    <property type="entry name" value="AdoMet_MTases"/>
    <property type="match status" value="1"/>
</dbReference>
<evidence type="ECO:0000313" key="11">
    <source>
        <dbReference type="Proteomes" id="UP000013827"/>
    </source>
</evidence>
<name>A0A0D3K640_EMIH1</name>
<sequence length="397" mass="42208">KARMFKNGGHPLVFEGAIKRTENVQVGEAVDVLDGAGELIGWGVWNPHSLYRVRMLVPAIERDQLEHRSISEIVRRRLQAAASRRAACCLPSESTTAYRLVNSEGDRLSGLTVDVFGSTAVAISSALWLELRREAVEVALLELAGIETVVWRRSDGRLRTDGWNPPEASGTAEGEADGRPAPAPPVTVLENGLKYLVAPVLGQKSGFYCDQRDNRAMLAELCAGRRLLDLYCYSGGFSLAAAAAGATSTHGVDSSAAAIGLAQSNAALNGFGSVCEFSQSDVPAFLKREGVAESFDVVVCDPPKLAPSVKDLRRAGRKYRQINSLAMSAVRPGGLLLSCTCSAAMTQSGGFLPMLHEAATAAGRSLTVLRTSGPACDHTLHPCCPESNYLTAVLVQV</sequence>
<evidence type="ECO:0000256" key="4">
    <source>
        <dbReference type="ARBA" id="ARBA00022679"/>
    </source>
</evidence>
<keyword evidence="3" id="KW-0489">Methyltransferase</keyword>
<dbReference type="Gene3D" id="2.30.130.10">
    <property type="entry name" value="PUA domain"/>
    <property type="match status" value="1"/>
</dbReference>
<dbReference type="GeneID" id="17276498"/>
<keyword evidence="4" id="KW-0808">Transferase</keyword>
<feature type="domain" description="RlmI-like PUA" evidence="9">
    <location>
        <begin position="8"/>
        <end position="56"/>
    </location>
</feature>
<dbReference type="Pfam" id="PF17785">
    <property type="entry name" value="PUA_3"/>
    <property type="match status" value="1"/>
</dbReference>
<evidence type="ECO:0000256" key="6">
    <source>
        <dbReference type="ARBA" id="ARBA00038091"/>
    </source>
</evidence>
<dbReference type="CDD" id="cd11572">
    <property type="entry name" value="RlmI_M_like"/>
    <property type="match status" value="1"/>
</dbReference>
<dbReference type="HOGENOM" id="CLU_014042_0_0_1"/>
<organism evidence="10 11">
    <name type="scientific">Emiliania huxleyi (strain CCMP1516)</name>
    <dbReference type="NCBI Taxonomy" id="280463"/>
    <lineage>
        <taxon>Eukaryota</taxon>
        <taxon>Haptista</taxon>
        <taxon>Haptophyta</taxon>
        <taxon>Prymnesiophyceae</taxon>
        <taxon>Isochrysidales</taxon>
        <taxon>Noelaerhabdaceae</taxon>
        <taxon>Emiliania</taxon>
    </lineage>
</organism>
<dbReference type="Gene3D" id="3.30.750.80">
    <property type="entry name" value="RNA methyltransferase domain (HRMD) like"/>
    <property type="match status" value="1"/>
</dbReference>
<evidence type="ECO:0000256" key="2">
    <source>
        <dbReference type="ARBA" id="ARBA00022490"/>
    </source>
</evidence>
<keyword evidence="2" id="KW-0963">Cytoplasm</keyword>
<dbReference type="Proteomes" id="UP000013827">
    <property type="component" value="Unassembled WGS sequence"/>
</dbReference>
<keyword evidence="11" id="KW-1185">Reference proteome</keyword>
<dbReference type="InterPro" id="IPR036974">
    <property type="entry name" value="PUA_sf"/>
</dbReference>
<dbReference type="SUPFAM" id="SSF53335">
    <property type="entry name" value="S-adenosyl-L-methionine-dependent methyltransferases"/>
    <property type="match status" value="1"/>
</dbReference>
<dbReference type="STRING" id="2903.R1EX94"/>
<dbReference type="GO" id="GO:0032259">
    <property type="term" value="P:methylation"/>
    <property type="evidence" value="ECO:0007669"/>
    <property type="project" value="UniProtKB-KW"/>
</dbReference>
<proteinExistence type="inferred from homology"/>
<dbReference type="KEGG" id="ehx:EMIHUDRAFT_52931"/>
<evidence type="ECO:0000259" key="9">
    <source>
        <dbReference type="Pfam" id="PF17785"/>
    </source>
</evidence>
<protein>
    <recommendedName>
        <fullName evidence="12">PUA domain-containing protein</fullName>
    </recommendedName>
</protein>
<evidence type="ECO:0000259" key="8">
    <source>
        <dbReference type="Pfam" id="PF10672"/>
    </source>
</evidence>